<comment type="subcellular location">
    <subcellularLocation>
        <location evidence="1">Nucleus</location>
    </subcellularLocation>
</comment>
<evidence type="ECO:0000256" key="1">
    <source>
        <dbReference type="ARBA" id="ARBA00004123"/>
    </source>
</evidence>
<dbReference type="GO" id="GO:0046872">
    <property type="term" value="F:metal ion binding"/>
    <property type="evidence" value="ECO:0007669"/>
    <property type="project" value="UniProtKB-KW"/>
</dbReference>
<evidence type="ECO:0000256" key="6">
    <source>
        <dbReference type="ARBA" id="ARBA00023004"/>
    </source>
</evidence>
<evidence type="ECO:0000259" key="8">
    <source>
        <dbReference type="PROSITE" id="PS51471"/>
    </source>
</evidence>
<name>R4XHM4_TAPDE</name>
<dbReference type="PANTHER" id="PTHR46030:SF1">
    <property type="entry name" value="ALPHA-KETOGLUTARATE-DEPENDENT DIOXYGENASE ALKB HOMOLOG 6"/>
    <property type="match status" value="1"/>
</dbReference>
<evidence type="ECO:0000256" key="4">
    <source>
        <dbReference type="ARBA" id="ARBA00022964"/>
    </source>
</evidence>
<reference evidence="9 10" key="1">
    <citation type="journal article" date="2013" name="MBio">
        <title>Genome sequencing of the plant pathogen Taphrina deformans, the causal agent of peach leaf curl.</title>
        <authorList>
            <person name="Cisse O.H."/>
            <person name="Almeida J.M.G.C.F."/>
            <person name="Fonseca A."/>
            <person name="Kumar A.A."/>
            <person name="Salojaervi J."/>
            <person name="Overmyer K."/>
            <person name="Hauser P.M."/>
            <person name="Pagni M."/>
        </authorList>
    </citation>
    <scope>NUCLEOTIDE SEQUENCE [LARGE SCALE GENOMIC DNA]</scope>
    <source>
        <strain evidence="10">PYCC 5710 / ATCC 11124 / CBS 356.35 / IMI 108563 / JCM 9778 / NBRC 8474</strain>
    </source>
</reference>
<dbReference type="PROSITE" id="PS51471">
    <property type="entry name" value="FE2OG_OXY"/>
    <property type="match status" value="1"/>
</dbReference>
<dbReference type="Pfam" id="PF13532">
    <property type="entry name" value="2OG-FeII_Oxy_2"/>
    <property type="match status" value="1"/>
</dbReference>
<dbReference type="GO" id="GO:0005634">
    <property type="term" value="C:nucleus"/>
    <property type="evidence" value="ECO:0007669"/>
    <property type="project" value="UniProtKB-SubCell"/>
</dbReference>
<dbReference type="Gene3D" id="2.60.120.590">
    <property type="entry name" value="Alpha-ketoglutarate-dependent dioxygenase AlkB-like"/>
    <property type="match status" value="1"/>
</dbReference>
<evidence type="ECO:0000256" key="7">
    <source>
        <dbReference type="ARBA" id="ARBA00023242"/>
    </source>
</evidence>
<keyword evidence="10" id="KW-1185">Reference proteome</keyword>
<evidence type="ECO:0000313" key="9">
    <source>
        <dbReference type="EMBL" id="CCG82917.1"/>
    </source>
</evidence>
<dbReference type="eggNOG" id="KOG3200">
    <property type="taxonomic scope" value="Eukaryota"/>
</dbReference>
<dbReference type="Proteomes" id="UP000013776">
    <property type="component" value="Unassembled WGS sequence"/>
</dbReference>
<keyword evidence="3" id="KW-0479">Metal-binding</keyword>
<organism evidence="9 10">
    <name type="scientific">Taphrina deformans (strain PYCC 5710 / ATCC 11124 / CBS 356.35 / IMI 108563 / JCM 9778 / NBRC 8474)</name>
    <name type="common">Peach leaf curl fungus</name>
    <name type="synonym">Lalaria deformans</name>
    <dbReference type="NCBI Taxonomy" id="1097556"/>
    <lineage>
        <taxon>Eukaryota</taxon>
        <taxon>Fungi</taxon>
        <taxon>Dikarya</taxon>
        <taxon>Ascomycota</taxon>
        <taxon>Taphrinomycotina</taxon>
        <taxon>Taphrinomycetes</taxon>
        <taxon>Taphrinales</taxon>
        <taxon>Taphrinaceae</taxon>
        <taxon>Taphrina</taxon>
    </lineage>
</organism>
<feature type="domain" description="Fe2OG dioxygenase" evidence="8">
    <location>
        <begin position="91"/>
        <end position="210"/>
    </location>
</feature>
<evidence type="ECO:0000256" key="2">
    <source>
        <dbReference type="ARBA" id="ARBA00007879"/>
    </source>
</evidence>
<evidence type="ECO:0000256" key="5">
    <source>
        <dbReference type="ARBA" id="ARBA00023002"/>
    </source>
</evidence>
<comment type="similarity">
    <text evidence="2">Belongs to the alkB family.</text>
</comment>
<dbReference type="GO" id="GO:0051213">
    <property type="term" value="F:dioxygenase activity"/>
    <property type="evidence" value="ECO:0007669"/>
    <property type="project" value="UniProtKB-KW"/>
</dbReference>
<dbReference type="AlphaFoldDB" id="R4XHM4"/>
<dbReference type="EMBL" id="CAHR02000108">
    <property type="protein sequence ID" value="CCG82917.1"/>
    <property type="molecule type" value="Genomic_DNA"/>
</dbReference>
<dbReference type="VEuPathDB" id="FungiDB:TAPDE_003071"/>
<keyword evidence="6" id="KW-0408">Iron</keyword>
<proteinExistence type="inferred from homology"/>
<comment type="caution">
    <text evidence="9">The sequence shown here is derived from an EMBL/GenBank/DDBJ whole genome shotgun (WGS) entry which is preliminary data.</text>
</comment>
<dbReference type="SUPFAM" id="SSF51197">
    <property type="entry name" value="Clavaminate synthase-like"/>
    <property type="match status" value="1"/>
</dbReference>
<evidence type="ECO:0000313" key="10">
    <source>
        <dbReference type="Proteomes" id="UP000013776"/>
    </source>
</evidence>
<dbReference type="OrthoDB" id="412814at2759"/>
<dbReference type="InterPro" id="IPR027450">
    <property type="entry name" value="AlkB-like"/>
</dbReference>
<accession>R4XHM4</accession>
<keyword evidence="4" id="KW-0223">Dioxygenase</keyword>
<sequence length="223" mass="25612">MALELFRVDPRFEVYYIPSFLNAQEQSSMTEKIYALDRKWVQLKNRRVQAHPNSLLGGTTLAKAPLPDFLTRTVFDKFETLGIFRNTAHRRANHVLVNEYRPGQGIPPHEDGDVYFPLVATLTLGSHCVYHLYSKDQPRQILASILQEPGSCLVTCGATYSKYLHGIDEVQEDADLSADNILNWDFLSEEYQVPKLTRGTRLSLTYREVNKVKNFMALSRDMR</sequence>
<gene>
    <name evidence="9" type="ORF">TAPDE_003071</name>
</gene>
<dbReference type="InterPro" id="IPR032862">
    <property type="entry name" value="ALKBH6"/>
</dbReference>
<dbReference type="PANTHER" id="PTHR46030">
    <property type="entry name" value="ALPHA-KETOGLUTARATE-DEPENDENT DIOXYGENASE ALKB HOMOLOG 6"/>
    <property type="match status" value="1"/>
</dbReference>
<keyword evidence="5" id="KW-0560">Oxidoreductase</keyword>
<dbReference type="InterPro" id="IPR005123">
    <property type="entry name" value="Oxoglu/Fe-dep_dioxygenase_dom"/>
</dbReference>
<keyword evidence="7" id="KW-0539">Nucleus</keyword>
<protein>
    <recommendedName>
        <fullName evidence="8">Fe2OG dioxygenase domain-containing protein</fullName>
    </recommendedName>
</protein>
<dbReference type="InterPro" id="IPR037151">
    <property type="entry name" value="AlkB-like_sf"/>
</dbReference>
<evidence type="ECO:0000256" key="3">
    <source>
        <dbReference type="ARBA" id="ARBA00022723"/>
    </source>
</evidence>